<dbReference type="PANTHER" id="PTHR33048:SF31">
    <property type="entry name" value="INTEGRAL MEMBRANE PROTEIN"/>
    <property type="match status" value="1"/>
</dbReference>
<dbReference type="InterPro" id="IPR052337">
    <property type="entry name" value="SAT4-like"/>
</dbReference>
<proteinExistence type="inferred from homology"/>
<name>A0A1J9QMM5_9PEZI</name>
<dbReference type="Proteomes" id="UP000183809">
    <property type="component" value="Unassembled WGS sequence"/>
</dbReference>
<feature type="transmembrane region" description="Helical" evidence="6">
    <location>
        <begin position="93"/>
        <end position="118"/>
    </location>
</feature>
<evidence type="ECO:0000256" key="3">
    <source>
        <dbReference type="ARBA" id="ARBA00022989"/>
    </source>
</evidence>
<dbReference type="AlphaFoldDB" id="A0A1J9QMM5"/>
<feature type="transmembrane region" description="Helical" evidence="6">
    <location>
        <begin position="250"/>
        <end position="271"/>
    </location>
</feature>
<feature type="transmembrane region" description="Helical" evidence="6">
    <location>
        <begin position="180"/>
        <end position="198"/>
    </location>
</feature>
<dbReference type="InterPro" id="IPR049326">
    <property type="entry name" value="Rhodopsin_dom_fungi"/>
</dbReference>
<evidence type="ECO:0000259" key="7">
    <source>
        <dbReference type="Pfam" id="PF20684"/>
    </source>
</evidence>
<dbReference type="EMBL" id="MNUE01000066">
    <property type="protein sequence ID" value="OJD30126.1"/>
    <property type="molecule type" value="Genomic_DNA"/>
</dbReference>
<organism evidence="8 9">
    <name type="scientific">Diplodia corticola</name>
    <dbReference type="NCBI Taxonomy" id="236234"/>
    <lineage>
        <taxon>Eukaryota</taxon>
        <taxon>Fungi</taxon>
        <taxon>Dikarya</taxon>
        <taxon>Ascomycota</taxon>
        <taxon>Pezizomycotina</taxon>
        <taxon>Dothideomycetes</taxon>
        <taxon>Dothideomycetes incertae sedis</taxon>
        <taxon>Botryosphaeriales</taxon>
        <taxon>Botryosphaeriaceae</taxon>
        <taxon>Diplodia</taxon>
    </lineage>
</organism>
<dbReference type="Pfam" id="PF20684">
    <property type="entry name" value="Fung_rhodopsin"/>
    <property type="match status" value="1"/>
</dbReference>
<dbReference type="PANTHER" id="PTHR33048">
    <property type="entry name" value="PTH11-LIKE INTEGRAL MEMBRANE PROTEIN (AFU_ORTHOLOGUE AFUA_5G11245)"/>
    <property type="match status" value="1"/>
</dbReference>
<reference evidence="8 9" key="1">
    <citation type="submission" date="2016-10" db="EMBL/GenBank/DDBJ databases">
        <title>Proteomics and genomics reveal pathogen-plant mechanisms compatible with a hemibiotrophic lifestyle of Diplodia corticola.</title>
        <authorList>
            <person name="Fernandes I."/>
            <person name="De Jonge R."/>
            <person name="Van De Peer Y."/>
            <person name="Devreese B."/>
            <person name="Alves A."/>
            <person name="Esteves A.C."/>
        </authorList>
    </citation>
    <scope>NUCLEOTIDE SEQUENCE [LARGE SCALE GENOMIC DNA]</scope>
    <source>
        <strain evidence="8 9">CBS 112549</strain>
    </source>
</reference>
<comment type="subcellular location">
    <subcellularLocation>
        <location evidence="1">Membrane</location>
        <topology evidence="1">Multi-pass membrane protein</topology>
    </subcellularLocation>
</comment>
<keyword evidence="4 6" id="KW-0472">Membrane</keyword>
<protein>
    <submittedName>
        <fullName evidence="8">Integral membrane family protein</fullName>
    </submittedName>
</protein>
<evidence type="ECO:0000256" key="4">
    <source>
        <dbReference type="ARBA" id="ARBA00023136"/>
    </source>
</evidence>
<feature type="transmembrane region" description="Helical" evidence="6">
    <location>
        <begin position="52"/>
        <end position="73"/>
    </location>
</feature>
<keyword evidence="3 6" id="KW-1133">Transmembrane helix</keyword>
<feature type="transmembrane region" description="Helical" evidence="6">
    <location>
        <begin position="218"/>
        <end position="238"/>
    </location>
</feature>
<evidence type="ECO:0000256" key="5">
    <source>
        <dbReference type="ARBA" id="ARBA00038359"/>
    </source>
</evidence>
<comment type="caution">
    <text evidence="8">The sequence shown here is derived from an EMBL/GenBank/DDBJ whole genome shotgun (WGS) entry which is preliminary data.</text>
</comment>
<dbReference type="RefSeq" id="XP_020126386.1">
    <property type="nucleotide sequence ID" value="XM_020278318.1"/>
</dbReference>
<keyword evidence="9" id="KW-1185">Reference proteome</keyword>
<keyword evidence="2 6" id="KW-0812">Transmembrane</keyword>
<sequence>MSSLLPVNDYQINDSQKHLRASLVICLAVSAVFVLLRVLARLHIQRQFAVDDYLLVLALCLMSVITGFMVHGIETGGFGRPTDELPTEVVLRGIKFLILSQTCYILTLLTTGLSIALLQLRITGRAHTIFNRLHYVSIGANVIMATYEFFTLLFQCYPVYKAWTPTMAEGTCADRRGITTSIYVYSAVNILLFWYYAFAPAPLIWKLQIKPAVKLSSIFVLGVGVLASIATIIRMRYLVGFSKSTNTLQVFAPIALLCWIELCLAICAASISSFRPLLRLIPWCGTHVEDSAPHRVDPAANGKKKLRRGYTFQLSEIDSMSIKEQGLPITKPCDACTISTSAVATPATLDDSGRLSYFASMSEPVADREHEWRLPDLERGS</sequence>
<dbReference type="STRING" id="236234.A0A1J9QMM5"/>
<evidence type="ECO:0000256" key="1">
    <source>
        <dbReference type="ARBA" id="ARBA00004141"/>
    </source>
</evidence>
<dbReference type="GO" id="GO:0016020">
    <property type="term" value="C:membrane"/>
    <property type="evidence" value="ECO:0007669"/>
    <property type="project" value="UniProtKB-SubCell"/>
</dbReference>
<feature type="transmembrane region" description="Helical" evidence="6">
    <location>
        <begin position="138"/>
        <end position="160"/>
    </location>
</feature>
<evidence type="ECO:0000256" key="6">
    <source>
        <dbReference type="SAM" id="Phobius"/>
    </source>
</evidence>
<evidence type="ECO:0000256" key="2">
    <source>
        <dbReference type="ARBA" id="ARBA00022692"/>
    </source>
</evidence>
<dbReference type="OrthoDB" id="3934549at2759"/>
<gene>
    <name evidence="8" type="ORF">BKCO1_660007</name>
</gene>
<dbReference type="GeneID" id="31018579"/>
<accession>A0A1J9QMM5</accession>
<evidence type="ECO:0000313" key="9">
    <source>
        <dbReference type="Proteomes" id="UP000183809"/>
    </source>
</evidence>
<feature type="domain" description="Rhodopsin" evidence="7">
    <location>
        <begin position="36"/>
        <end position="279"/>
    </location>
</feature>
<comment type="similarity">
    <text evidence="5">Belongs to the SAT4 family.</text>
</comment>
<evidence type="ECO:0000313" key="8">
    <source>
        <dbReference type="EMBL" id="OJD30126.1"/>
    </source>
</evidence>
<feature type="transmembrane region" description="Helical" evidence="6">
    <location>
        <begin position="20"/>
        <end position="40"/>
    </location>
</feature>